<dbReference type="PIRSF" id="PIRSF016599">
    <property type="entry name" value="Xaa-His_dipept"/>
    <property type="match status" value="1"/>
</dbReference>
<dbReference type="InterPro" id="IPR011650">
    <property type="entry name" value="Peptidase_M20_dimer"/>
</dbReference>
<dbReference type="InterPro" id="IPR002933">
    <property type="entry name" value="Peptidase_M20"/>
</dbReference>
<comment type="caution">
    <text evidence="3">The sequence shown here is derived from an EMBL/GenBank/DDBJ whole genome shotgun (WGS) entry which is preliminary data.</text>
</comment>
<proteinExistence type="predicted"/>
<dbReference type="InterPro" id="IPR001160">
    <property type="entry name" value="Peptidase_M20C"/>
</dbReference>
<gene>
    <name evidence="3" type="ORF">GEV37_03190</name>
</gene>
<dbReference type="Proteomes" id="UP001319882">
    <property type="component" value="Unassembled WGS sequence"/>
</dbReference>
<feature type="domain" description="Peptidase M20 dimerisation" evidence="2">
    <location>
        <begin position="208"/>
        <end position="293"/>
    </location>
</feature>
<dbReference type="RefSeq" id="WP_227388724.1">
    <property type="nucleotide sequence ID" value="NZ_JBHSCJ010000003.1"/>
</dbReference>
<protein>
    <submittedName>
        <fullName evidence="3">Aminoacyl-histidine dipeptidase</fullName>
    </submittedName>
</protein>
<dbReference type="Pfam" id="PF07687">
    <property type="entry name" value="M20_dimer"/>
    <property type="match status" value="1"/>
</dbReference>
<dbReference type="EMBL" id="WHVL01000001">
    <property type="protein sequence ID" value="MCB8888130.1"/>
    <property type="molecule type" value="Genomic_DNA"/>
</dbReference>
<dbReference type="PRINTS" id="PR00934">
    <property type="entry name" value="XHISDIPTASE"/>
</dbReference>
<dbReference type="PANTHER" id="PTHR43501:SF1">
    <property type="entry name" value="CYTOSOL NON-SPECIFIC DIPEPTIDASE"/>
    <property type="match status" value="1"/>
</dbReference>
<evidence type="ECO:0000259" key="2">
    <source>
        <dbReference type="Pfam" id="PF07687"/>
    </source>
</evidence>
<name>A0ABS8DPE2_9GAMM</name>
<dbReference type="Gene3D" id="3.40.630.10">
    <property type="entry name" value="Zn peptidases"/>
    <property type="match status" value="2"/>
</dbReference>
<accession>A0ABS8DPE2</accession>
<dbReference type="PANTHER" id="PTHR43501">
    <property type="entry name" value="CYTOSOL NON-SPECIFIC DIPEPTIDASE"/>
    <property type="match status" value="1"/>
</dbReference>
<dbReference type="SUPFAM" id="SSF53187">
    <property type="entry name" value="Zn-dependent exopeptidases"/>
    <property type="match status" value="1"/>
</dbReference>
<reference evidence="3 4" key="1">
    <citation type="journal article" date="2021" name="Sci. Rep.">
        <title>Genome analysis of a halophilic bacterium Halomonas malpeensis YU-PRIM-29(T) reveals its exopolysaccharide and pigment producing capabilities.</title>
        <authorList>
            <person name="Athmika"/>
            <person name="Ghate S.D."/>
            <person name="Arun A.B."/>
            <person name="Rao S.S."/>
            <person name="Kumar S.T.A."/>
            <person name="Kandiyil M.K."/>
            <person name="Saptami K."/>
            <person name="Rekha P.D."/>
        </authorList>
    </citation>
    <scope>NUCLEOTIDE SEQUENCE [LARGE SCALE GENOMIC DNA]</scope>
    <source>
        <strain evidence="4">prim 29</strain>
    </source>
</reference>
<evidence type="ECO:0000313" key="4">
    <source>
        <dbReference type="Proteomes" id="UP001319882"/>
    </source>
</evidence>
<dbReference type="CDD" id="cd03890">
    <property type="entry name" value="M20_pepD"/>
    <property type="match status" value="1"/>
</dbReference>
<organism evidence="3 4">
    <name type="scientific">Vreelandella malpeensis</name>
    <dbReference type="NCBI Taxonomy" id="1172368"/>
    <lineage>
        <taxon>Bacteria</taxon>
        <taxon>Pseudomonadati</taxon>
        <taxon>Pseudomonadota</taxon>
        <taxon>Gammaproteobacteria</taxon>
        <taxon>Oceanospirillales</taxon>
        <taxon>Halomonadaceae</taxon>
        <taxon>Vreelandella</taxon>
    </lineage>
</organism>
<dbReference type="Pfam" id="PF01546">
    <property type="entry name" value="Peptidase_M20"/>
    <property type="match status" value="1"/>
</dbReference>
<sequence>MNEHLDTLEPSLVWRHFRTLCNTPRPSGCEAALVEKLETWADGLGLAHDRDAFGNLRIKKPASSGCESAPGVILQGHLDMVAQANADTPFDFERDPIRTCVKDGWLHADGTTLGADNGLGVAAILAVLEDDTLTHGPLEALFTLEEETSMGGALGLAESWLEGSLLLNLDSEDRGEVYIGCAGGADVLVDAQLPGKALGDDEVVIELALTGLKGGHSGVDIHQPLGNANRLLVRALRVLDILDARLIDYQGGTLRNAIPREAFARLALPADDVDTAFEKIERLEGVLKAELGSGDPGLSLKARRLEAALDAEPLTRDASAMLIAALLAAPCGVERMSADVDGVVETSNNLGVLRLTDGRFHLCALVRSLHDSAVQALADRFSALFGLMGARVKVENGYPGWAPNPQSALLSTFKAQHAALLGKEPAVKVIHAGLECGILGAKYPELDMISFGPLIRGAHSPNERVELDSVSEFWAMLRVLIEALATPR</sequence>
<keyword evidence="1" id="KW-0378">Hydrolase</keyword>
<keyword evidence="4" id="KW-1185">Reference proteome</keyword>
<evidence type="ECO:0000256" key="1">
    <source>
        <dbReference type="ARBA" id="ARBA00022801"/>
    </source>
</evidence>
<evidence type="ECO:0000313" key="3">
    <source>
        <dbReference type="EMBL" id="MCB8888130.1"/>
    </source>
</evidence>
<dbReference type="NCBIfam" id="TIGR01893">
    <property type="entry name" value="aa-his-dipept"/>
    <property type="match status" value="1"/>
</dbReference>